<feature type="region of interest" description="Disordered" evidence="1">
    <location>
        <begin position="193"/>
        <end position="223"/>
    </location>
</feature>
<dbReference type="PANTHER" id="PTHR30298">
    <property type="entry name" value="H REPEAT-ASSOCIATED PREDICTED TRANSPOSASE"/>
    <property type="match status" value="1"/>
</dbReference>
<evidence type="ECO:0000256" key="1">
    <source>
        <dbReference type="SAM" id="MobiDB-lite"/>
    </source>
</evidence>
<dbReference type="AlphaFoldDB" id="A0A5B9VXR1"/>
<keyword evidence="4" id="KW-1185">Reference proteome</keyword>
<dbReference type="GO" id="GO:0003677">
    <property type="term" value="F:DNA binding"/>
    <property type="evidence" value="ECO:0007669"/>
    <property type="project" value="InterPro"/>
</dbReference>
<dbReference type="InterPro" id="IPR047647">
    <property type="entry name" value="ISAs1_transpos"/>
</dbReference>
<dbReference type="InterPro" id="IPR051698">
    <property type="entry name" value="Transposase_11-like"/>
</dbReference>
<dbReference type="GO" id="GO:0006313">
    <property type="term" value="P:DNA transposition"/>
    <property type="evidence" value="ECO:0007669"/>
    <property type="project" value="InterPro"/>
</dbReference>
<reference evidence="3 4" key="1">
    <citation type="submission" date="2019-08" db="EMBL/GenBank/DDBJ databases">
        <title>Deep-cultivation of Planctomycetes and their phenomic and genomic characterization uncovers novel biology.</title>
        <authorList>
            <person name="Wiegand S."/>
            <person name="Jogler M."/>
            <person name="Boedeker C."/>
            <person name="Pinto D."/>
            <person name="Vollmers J."/>
            <person name="Rivas-Marin E."/>
            <person name="Kohn T."/>
            <person name="Peeters S.H."/>
            <person name="Heuer A."/>
            <person name="Rast P."/>
            <person name="Oberbeckmann S."/>
            <person name="Bunk B."/>
            <person name="Jeske O."/>
            <person name="Meyerdierks A."/>
            <person name="Storesund J.E."/>
            <person name="Kallscheuer N."/>
            <person name="Luecker S."/>
            <person name="Lage O.M."/>
            <person name="Pohl T."/>
            <person name="Merkel B.J."/>
            <person name="Hornburger P."/>
            <person name="Mueller R.-W."/>
            <person name="Bruemmer F."/>
            <person name="Labrenz M."/>
            <person name="Spormann A.M."/>
            <person name="Op den Camp H."/>
            <person name="Overmann J."/>
            <person name="Amann R."/>
            <person name="Jetten M.S.M."/>
            <person name="Mascher T."/>
            <person name="Medema M.H."/>
            <person name="Devos D.P."/>
            <person name="Kaster A.-K."/>
            <person name="Ovreas L."/>
            <person name="Rohde M."/>
            <person name="Galperin M.Y."/>
            <person name="Jogler C."/>
        </authorList>
    </citation>
    <scope>NUCLEOTIDE SEQUENCE [LARGE SCALE GENOMIC DNA]</scope>
    <source>
        <strain evidence="3 4">OJF2</strain>
    </source>
</reference>
<name>A0A5B9VXR1_9BACT</name>
<dbReference type="GO" id="GO:0004803">
    <property type="term" value="F:transposase activity"/>
    <property type="evidence" value="ECO:0007669"/>
    <property type="project" value="InterPro"/>
</dbReference>
<dbReference type="Proteomes" id="UP000324233">
    <property type="component" value="Chromosome"/>
</dbReference>
<dbReference type="Pfam" id="PF01609">
    <property type="entry name" value="DDE_Tnp_1"/>
    <property type="match status" value="1"/>
</dbReference>
<dbReference type="EMBL" id="CP042997">
    <property type="protein sequence ID" value="QEH33078.1"/>
    <property type="molecule type" value="Genomic_DNA"/>
</dbReference>
<evidence type="ECO:0000259" key="2">
    <source>
        <dbReference type="Pfam" id="PF01609"/>
    </source>
</evidence>
<feature type="domain" description="Transposase IS4-like" evidence="2">
    <location>
        <begin position="2"/>
        <end position="117"/>
    </location>
</feature>
<proteinExistence type="predicted"/>
<protein>
    <submittedName>
        <fullName evidence="3">Transposase DDE domain protein</fullName>
    </submittedName>
</protein>
<organism evidence="3 4">
    <name type="scientific">Aquisphaera giovannonii</name>
    <dbReference type="NCBI Taxonomy" id="406548"/>
    <lineage>
        <taxon>Bacteria</taxon>
        <taxon>Pseudomonadati</taxon>
        <taxon>Planctomycetota</taxon>
        <taxon>Planctomycetia</taxon>
        <taxon>Isosphaerales</taxon>
        <taxon>Isosphaeraceae</taxon>
        <taxon>Aquisphaera</taxon>
    </lineage>
</organism>
<dbReference type="InterPro" id="IPR002559">
    <property type="entry name" value="Transposase_11"/>
</dbReference>
<sequence length="223" mass="24309">MAIDGKTLRGSFDRASGKAAIHMVSAWATANRLSLGQVVVDGKSNELTAIPAPLRLLELKGCLVTIDAMGCRTAIAEAILEHEADYVLAVKDNQPTLHRGIQGYFVGAMEDDFAGVSVSRHETKEEGHGRVEHRAYYVCDAPAELPDRGRWEGERRGALLHPQPPAGGEGVRRCRLRPLDDREFAALATRCDLRRGRLPRPPGPSPDISHAGRPKTNEQSFAC</sequence>
<gene>
    <name evidence="3" type="ORF">OJF2_15750</name>
</gene>
<accession>A0A5B9VXR1</accession>
<dbReference type="PANTHER" id="PTHR30298:SF0">
    <property type="entry name" value="PROTEIN YBFL-RELATED"/>
    <property type="match status" value="1"/>
</dbReference>
<dbReference type="NCBIfam" id="NF033564">
    <property type="entry name" value="transpos_ISAs1"/>
    <property type="match status" value="1"/>
</dbReference>
<dbReference type="KEGG" id="agv:OJF2_15750"/>
<evidence type="ECO:0000313" key="3">
    <source>
        <dbReference type="EMBL" id="QEH33078.1"/>
    </source>
</evidence>
<evidence type="ECO:0000313" key="4">
    <source>
        <dbReference type="Proteomes" id="UP000324233"/>
    </source>
</evidence>